<feature type="non-terminal residue" evidence="1">
    <location>
        <position position="40"/>
    </location>
</feature>
<evidence type="ECO:0000313" key="1">
    <source>
        <dbReference type="EMBL" id="CAG8708259.1"/>
    </source>
</evidence>
<reference evidence="1" key="1">
    <citation type="submission" date="2021-06" db="EMBL/GenBank/DDBJ databases">
        <authorList>
            <person name="Kallberg Y."/>
            <person name="Tangrot J."/>
            <person name="Rosling A."/>
        </authorList>
    </citation>
    <scope>NUCLEOTIDE SEQUENCE</scope>
    <source>
        <strain evidence="1">AU212A</strain>
    </source>
</reference>
<organism evidence="1 2">
    <name type="scientific">Scutellospora calospora</name>
    <dbReference type="NCBI Taxonomy" id="85575"/>
    <lineage>
        <taxon>Eukaryota</taxon>
        <taxon>Fungi</taxon>
        <taxon>Fungi incertae sedis</taxon>
        <taxon>Mucoromycota</taxon>
        <taxon>Glomeromycotina</taxon>
        <taxon>Glomeromycetes</taxon>
        <taxon>Diversisporales</taxon>
        <taxon>Gigasporaceae</taxon>
        <taxon>Scutellospora</taxon>
    </lineage>
</organism>
<dbReference type="Proteomes" id="UP000789860">
    <property type="component" value="Unassembled WGS sequence"/>
</dbReference>
<name>A0ACA9PID9_9GLOM</name>
<gene>
    <name evidence="1" type="ORF">SCALOS_LOCUS10767</name>
</gene>
<dbReference type="EMBL" id="CAJVPM010042132">
    <property type="protein sequence ID" value="CAG8708259.1"/>
    <property type="molecule type" value="Genomic_DNA"/>
</dbReference>
<accession>A0ACA9PID9</accession>
<keyword evidence="2" id="KW-1185">Reference proteome</keyword>
<sequence>DYNSFEFNDYFFDLENNTNRMSEDNISDINSQIFYETSIS</sequence>
<protein>
    <submittedName>
        <fullName evidence="1">2603_t:CDS:1</fullName>
    </submittedName>
</protein>
<proteinExistence type="predicted"/>
<evidence type="ECO:0000313" key="2">
    <source>
        <dbReference type="Proteomes" id="UP000789860"/>
    </source>
</evidence>
<comment type="caution">
    <text evidence="1">The sequence shown here is derived from an EMBL/GenBank/DDBJ whole genome shotgun (WGS) entry which is preliminary data.</text>
</comment>
<feature type="non-terminal residue" evidence="1">
    <location>
        <position position="1"/>
    </location>
</feature>